<dbReference type="InterPro" id="IPR035979">
    <property type="entry name" value="RBD_domain_sf"/>
</dbReference>
<name>A0A383VI07_TETOB</name>
<dbReference type="STRING" id="3088.A0A383VI07"/>
<dbReference type="AlphaFoldDB" id="A0A383VI07"/>
<dbReference type="PANTHER" id="PTHR13976">
    <property type="entry name" value="HETEROGENEOUS NUCLEAR RIBONUCLEOPROTEIN-RELATED"/>
    <property type="match status" value="1"/>
</dbReference>
<gene>
    <name evidence="4" type="ORF">BQ4739_LOCUS5318</name>
</gene>
<sequence>MPSRVCRLRGLPFSVTKEDICKFFSSYTTDDVYICRRDGRATGEAYVVFCDATQASSAKDARNKDCIGKRYIEIFEATEDDLAAVKRVLEDPLMQGFVVRLQGLGYTATVKDVVQFLEGVQLAPAADAIVLTTTADGRAAGLCYVELADAAAQSLAMSRHRELMGARYIEVLHSTREEKLQAQQAELD</sequence>
<keyword evidence="1" id="KW-0677">Repeat</keyword>
<evidence type="ECO:0000259" key="3">
    <source>
        <dbReference type="SMART" id="SM00360"/>
    </source>
</evidence>
<evidence type="ECO:0000313" key="5">
    <source>
        <dbReference type="Proteomes" id="UP000256970"/>
    </source>
</evidence>
<accession>A0A383VI07</accession>
<feature type="non-terminal residue" evidence="4">
    <location>
        <position position="188"/>
    </location>
</feature>
<dbReference type="InterPro" id="IPR050666">
    <property type="entry name" value="ESRP"/>
</dbReference>
<dbReference type="InterPro" id="IPR000504">
    <property type="entry name" value="RRM_dom"/>
</dbReference>
<dbReference type="Pfam" id="PF00076">
    <property type="entry name" value="RRM_1"/>
    <property type="match status" value="1"/>
</dbReference>
<dbReference type="GO" id="GO:0003723">
    <property type="term" value="F:RNA binding"/>
    <property type="evidence" value="ECO:0007669"/>
    <property type="project" value="UniProtKB-KW"/>
</dbReference>
<reference evidence="4 5" key="1">
    <citation type="submission" date="2016-10" db="EMBL/GenBank/DDBJ databases">
        <authorList>
            <person name="Cai Z."/>
        </authorList>
    </citation>
    <scope>NUCLEOTIDE SEQUENCE [LARGE SCALE GENOMIC DNA]</scope>
</reference>
<feature type="domain" description="RRM" evidence="3">
    <location>
        <begin position="98"/>
        <end position="172"/>
    </location>
</feature>
<dbReference type="EMBL" id="FNXT01000480">
    <property type="protein sequence ID" value="SZX64831.1"/>
    <property type="molecule type" value="Genomic_DNA"/>
</dbReference>
<evidence type="ECO:0000256" key="2">
    <source>
        <dbReference type="ARBA" id="ARBA00022884"/>
    </source>
</evidence>
<keyword evidence="5" id="KW-1185">Reference proteome</keyword>
<organism evidence="4 5">
    <name type="scientific">Tetradesmus obliquus</name>
    <name type="common">Green alga</name>
    <name type="synonym">Acutodesmus obliquus</name>
    <dbReference type="NCBI Taxonomy" id="3088"/>
    <lineage>
        <taxon>Eukaryota</taxon>
        <taxon>Viridiplantae</taxon>
        <taxon>Chlorophyta</taxon>
        <taxon>core chlorophytes</taxon>
        <taxon>Chlorophyceae</taxon>
        <taxon>CS clade</taxon>
        <taxon>Sphaeropleales</taxon>
        <taxon>Scenedesmaceae</taxon>
        <taxon>Tetradesmus</taxon>
    </lineage>
</organism>
<evidence type="ECO:0000313" key="4">
    <source>
        <dbReference type="EMBL" id="SZX64831.1"/>
    </source>
</evidence>
<dbReference type="Proteomes" id="UP000256970">
    <property type="component" value="Unassembled WGS sequence"/>
</dbReference>
<dbReference type="InterPro" id="IPR012677">
    <property type="entry name" value="Nucleotide-bd_a/b_plait_sf"/>
</dbReference>
<dbReference type="SUPFAM" id="SSF54928">
    <property type="entry name" value="RNA-binding domain, RBD"/>
    <property type="match status" value="2"/>
</dbReference>
<dbReference type="SMART" id="SM00360">
    <property type="entry name" value="RRM"/>
    <property type="match status" value="2"/>
</dbReference>
<evidence type="ECO:0000256" key="1">
    <source>
        <dbReference type="ARBA" id="ARBA00022737"/>
    </source>
</evidence>
<dbReference type="Gene3D" id="3.30.70.330">
    <property type="match status" value="2"/>
</dbReference>
<proteinExistence type="predicted"/>
<feature type="domain" description="RRM" evidence="3">
    <location>
        <begin position="5"/>
        <end position="75"/>
    </location>
</feature>
<protein>
    <recommendedName>
        <fullName evidence="3">RRM domain-containing protein</fullName>
    </recommendedName>
</protein>
<keyword evidence="2" id="KW-0694">RNA-binding</keyword>